<dbReference type="EMBL" id="BGZK01000787">
    <property type="protein sequence ID" value="GBP60396.1"/>
    <property type="molecule type" value="Genomic_DNA"/>
</dbReference>
<accession>A0A4C1X9E6</accession>
<dbReference type="AlphaFoldDB" id="A0A4C1X9E6"/>
<gene>
    <name evidence="2" type="ORF">EVAR_98292_1</name>
</gene>
<comment type="caution">
    <text evidence="2">The sequence shown here is derived from an EMBL/GenBank/DDBJ whole genome shotgun (WGS) entry which is preliminary data.</text>
</comment>
<reference evidence="2 3" key="1">
    <citation type="journal article" date="2019" name="Commun. Biol.">
        <title>The bagworm genome reveals a unique fibroin gene that provides high tensile strength.</title>
        <authorList>
            <person name="Kono N."/>
            <person name="Nakamura H."/>
            <person name="Ohtoshi R."/>
            <person name="Tomita M."/>
            <person name="Numata K."/>
            <person name="Arakawa K."/>
        </authorList>
    </citation>
    <scope>NUCLEOTIDE SEQUENCE [LARGE SCALE GENOMIC DNA]</scope>
</reference>
<organism evidence="2 3">
    <name type="scientific">Eumeta variegata</name>
    <name type="common">Bagworm moth</name>
    <name type="synonym">Eumeta japonica</name>
    <dbReference type="NCBI Taxonomy" id="151549"/>
    <lineage>
        <taxon>Eukaryota</taxon>
        <taxon>Metazoa</taxon>
        <taxon>Ecdysozoa</taxon>
        <taxon>Arthropoda</taxon>
        <taxon>Hexapoda</taxon>
        <taxon>Insecta</taxon>
        <taxon>Pterygota</taxon>
        <taxon>Neoptera</taxon>
        <taxon>Endopterygota</taxon>
        <taxon>Lepidoptera</taxon>
        <taxon>Glossata</taxon>
        <taxon>Ditrysia</taxon>
        <taxon>Tineoidea</taxon>
        <taxon>Psychidae</taxon>
        <taxon>Oiketicinae</taxon>
        <taxon>Eumeta</taxon>
    </lineage>
</organism>
<evidence type="ECO:0000256" key="1">
    <source>
        <dbReference type="SAM" id="MobiDB-lite"/>
    </source>
</evidence>
<evidence type="ECO:0000313" key="3">
    <source>
        <dbReference type="Proteomes" id="UP000299102"/>
    </source>
</evidence>
<protein>
    <submittedName>
        <fullName evidence="2">Uncharacterized protein</fullName>
    </submittedName>
</protein>
<dbReference type="Proteomes" id="UP000299102">
    <property type="component" value="Unassembled WGS sequence"/>
</dbReference>
<name>A0A4C1X9E6_EUMVA</name>
<sequence length="107" mass="11613">MCTNCLISVTVCLNSDHNQNKPPPNSPQTLVSRCRRCPKISLKEDSYEINLNYKKYGRPASSGRAKGATEEMSNRTLNGLARGGRETGPPGSPGYGRAGPRLPRVNP</sequence>
<feature type="region of interest" description="Disordered" evidence="1">
    <location>
        <begin position="56"/>
        <end position="107"/>
    </location>
</feature>
<proteinExistence type="predicted"/>
<evidence type="ECO:0000313" key="2">
    <source>
        <dbReference type="EMBL" id="GBP60396.1"/>
    </source>
</evidence>
<keyword evidence="3" id="KW-1185">Reference proteome</keyword>